<dbReference type="InterPro" id="IPR021474">
    <property type="entry name" value="DUF3127"/>
</dbReference>
<name>A0A517MM17_9BACT</name>
<dbReference type="AlphaFoldDB" id="A0A517MM17"/>
<proteinExistence type="predicted"/>
<reference evidence="2 3" key="1">
    <citation type="submission" date="2019-02" db="EMBL/GenBank/DDBJ databases">
        <title>Deep-cultivation of Planctomycetes and their phenomic and genomic characterization uncovers novel biology.</title>
        <authorList>
            <person name="Wiegand S."/>
            <person name="Jogler M."/>
            <person name="Boedeker C."/>
            <person name="Pinto D."/>
            <person name="Vollmers J."/>
            <person name="Rivas-Marin E."/>
            <person name="Kohn T."/>
            <person name="Peeters S.H."/>
            <person name="Heuer A."/>
            <person name="Rast P."/>
            <person name="Oberbeckmann S."/>
            <person name="Bunk B."/>
            <person name="Jeske O."/>
            <person name="Meyerdierks A."/>
            <person name="Storesund J.E."/>
            <person name="Kallscheuer N."/>
            <person name="Luecker S."/>
            <person name="Lage O.M."/>
            <person name="Pohl T."/>
            <person name="Merkel B.J."/>
            <person name="Hornburger P."/>
            <person name="Mueller R.-W."/>
            <person name="Bruemmer F."/>
            <person name="Labrenz M."/>
            <person name="Spormann A.M."/>
            <person name="Op den Camp H."/>
            <person name="Overmann J."/>
            <person name="Amann R."/>
            <person name="Jetten M.S.M."/>
            <person name="Mascher T."/>
            <person name="Medema M.H."/>
            <person name="Devos D.P."/>
            <person name="Kaster A.-K."/>
            <person name="Ovreas L."/>
            <person name="Rohde M."/>
            <person name="Galperin M.Y."/>
            <person name="Jogler C."/>
        </authorList>
    </citation>
    <scope>NUCLEOTIDE SEQUENCE [LARGE SCALE GENOMIC DNA]</scope>
    <source>
        <strain evidence="2 3">FF011L</strain>
    </source>
</reference>
<dbReference type="OrthoDB" id="598142at2"/>
<accession>A0A517MM17</accession>
<keyword evidence="3" id="KW-1185">Reference proteome</keyword>
<dbReference type="Proteomes" id="UP000320672">
    <property type="component" value="Chromosome"/>
</dbReference>
<dbReference type="EMBL" id="CP036262">
    <property type="protein sequence ID" value="QDS95807.1"/>
    <property type="molecule type" value="Genomic_DNA"/>
</dbReference>
<gene>
    <name evidence="2" type="ORF">FF011L_46080</name>
</gene>
<dbReference type="RefSeq" id="WP_145354040.1">
    <property type="nucleotide sequence ID" value="NZ_CP036262.1"/>
</dbReference>
<sequence length="124" mass="13616">MSADAKVTGIVHLVEETKTYGQKGFRKRLVVLEQELGSFTNYVPVEFIRDACDSVDGVQVGDSIEVTYRLSGRKWQRDANSEVKFFVNVEGISFTKMDAPNGAGGAEANDSLSEAAFDEDDVPF</sequence>
<feature type="region of interest" description="Disordered" evidence="1">
    <location>
        <begin position="98"/>
        <end position="124"/>
    </location>
</feature>
<protein>
    <recommendedName>
        <fullName evidence="4">DUF3127 domain-containing protein</fullName>
    </recommendedName>
</protein>
<evidence type="ECO:0000313" key="3">
    <source>
        <dbReference type="Proteomes" id="UP000320672"/>
    </source>
</evidence>
<organism evidence="2 3">
    <name type="scientific">Roseimaritima multifibrata</name>
    <dbReference type="NCBI Taxonomy" id="1930274"/>
    <lineage>
        <taxon>Bacteria</taxon>
        <taxon>Pseudomonadati</taxon>
        <taxon>Planctomycetota</taxon>
        <taxon>Planctomycetia</taxon>
        <taxon>Pirellulales</taxon>
        <taxon>Pirellulaceae</taxon>
        <taxon>Roseimaritima</taxon>
    </lineage>
</organism>
<evidence type="ECO:0000313" key="2">
    <source>
        <dbReference type="EMBL" id="QDS95807.1"/>
    </source>
</evidence>
<dbReference type="Pfam" id="PF11325">
    <property type="entry name" value="DUF3127"/>
    <property type="match status" value="1"/>
</dbReference>
<dbReference type="KEGG" id="rml:FF011L_46080"/>
<evidence type="ECO:0008006" key="4">
    <source>
        <dbReference type="Google" id="ProtNLM"/>
    </source>
</evidence>
<evidence type="ECO:0000256" key="1">
    <source>
        <dbReference type="SAM" id="MobiDB-lite"/>
    </source>
</evidence>